<gene>
    <name evidence="1" type="ORF">OSB1V03_LOCUS13645</name>
</gene>
<evidence type="ECO:0000313" key="2">
    <source>
        <dbReference type="Proteomes" id="UP000759131"/>
    </source>
</evidence>
<dbReference type="Pfam" id="PF08883">
    <property type="entry name" value="DOPA_dioxygen"/>
    <property type="match status" value="1"/>
</dbReference>
<proteinExistence type="predicted"/>
<evidence type="ECO:0000313" key="1">
    <source>
        <dbReference type="EMBL" id="CAD7633248.1"/>
    </source>
</evidence>
<name>A0A7R9L1D0_9ACAR</name>
<dbReference type="Gene3D" id="3.30.70.1240">
    <property type="entry name" value="DOPA-like domains"/>
    <property type="match status" value="1"/>
</dbReference>
<dbReference type="InterPro" id="IPR014980">
    <property type="entry name" value="DOPA_dioxygen"/>
</dbReference>
<dbReference type="EMBL" id="CAJPIZ010012392">
    <property type="protein sequence ID" value="CAG2113678.1"/>
    <property type="molecule type" value="Genomic_DNA"/>
</dbReference>
<dbReference type="SUPFAM" id="SSF143410">
    <property type="entry name" value="DOPA-like"/>
    <property type="match status" value="1"/>
</dbReference>
<dbReference type="OrthoDB" id="6503357at2759"/>
<sequence length="144" mass="16415">MNTTEDDWSEEDINGYHFHTYFYQNNVQSSGHAERLRNRIETNIANGLLNECITSQIYAQPRGPHPVGNFITCCNKTSMTSALSWFVQNHGNLSVLVHPLTRHVVSDHTDKAMFLGQTVPLVLSTLPVFENEPRICIPEDVFRK</sequence>
<dbReference type="InterPro" id="IPR023389">
    <property type="entry name" value="DOPA-like_sf"/>
</dbReference>
<dbReference type="AlphaFoldDB" id="A0A7R9L1D0"/>
<reference evidence="1" key="1">
    <citation type="submission" date="2020-11" db="EMBL/GenBank/DDBJ databases">
        <authorList>
            <person name="Tran Van P."/>
        </authorList>
    </citation>
    <scope>NUCLEOTIDE SEQUENCE</scope>
</reference>
<dbReference type="PANTHER" id="PTHR36423:SF2">
    <property type="entry name" value="AFR070WP"/>
    <property type="match status" value="1"/>
</dbReference>
<dbReference type="PANTHER" id="PTHR36423">
    <property type="entry name" value="AFR070WP"/>
    <property type="match status" value="1"/>
</dbReference>
<keyword evidence="2" id="KW-1185">Reference proteome</keyword>
<accession>A0A7R9L1D0</accession>
<dbReference type="Proteomes" id="UP000759131">
    <property type="component" value="Unassembled WGS sequence"/>
</dbReference>
<organism evidence="1">
    <name type="scientific">Medioppia subpectinata</name>
    <dbReference type="NCBI Taxonomy" id="1979941"/>
    <lineage>
        <taxon>Eukaryota</taxon>
        <taxon>Metazoa</taxon>
        <taxon>Ecdysozoa</taxon>
        <taxon>Arthropoda</taxon>
        <taxon>Chelicerata</taxon>
        <taxon>Arachnida</taxon>
        <taxon>Acari</taxon>
        <taxon>Acariformes</taxon>
        <taxon>Sarcoptiformes</taxon>
        <taxon>Oribatida</taxon>
        <taxon>Brachypylina</taxon>
        <taxon>Oppioidea</taxon>
        <taxon>Oppiidae</taxon>
        <taxon>Medioppia</taxon>
    </lineage>
</organism>
<protein>
    <recommendedName>
        <fullName evidence="3">DOPA 4,5-dioxygenase</fullName>
    </recommendedName>
</protein>
<evidence type="ECO:0008006" key="3">
    <source>
        <dbReference type="Google" id="ProtNLM"/>
    </source>
</evidence>
<dbReference type="EMBL" id="OC866967">
    <property type="protein sequence ID" value="CAD7633248.1"/>
    <property type="molecule type" value="Genomic_DNA"/>
</dbReference>